<evidence type="ECO:0000256" key="10">
    <source>
        <dbReference type="SAM" id="SignalP"/>
    </source>
</evidence>
<keyword evidence="6" id="KW-0325">Glycoprotein</keyword>
<dbReference type="GO" id="GO:0005576">
    <property type="term" value="C:extracellular region"/>
    <property type="evidence" value="ECO:0007669"/>
    <property type="project" value="UniProtKB-SubCell"/>
</dbReference>
<keyword evidence="2" id="KW-0964">Secreted</keyword>
<dbReference type="GO" id="GO:0009887">
    <property type="term" value="P:animal organ morphogenesis"/>
    <property type="evidence" value="ECO:0007669"/>
    <property type="project" value="TreeGrafter"/>
</dbReference>
<feature type="chain" id="PRO_5036825977" evidence="10">
    <location>
        <begin position="27"/>
        <end position="1735"/>
    </location>
</feature>
<evidence type="ECO:0000256" key="4">
    <source>
        <dbReference type="ARBA" id="ARBA00022737"/>
    </source>
</evidence>
<dbReference type="SMART" id="SM00136">
    <property type="entry name" value="LamNT"/>
    <property type="match status" value="1"/>
</dbReference>
<dbReference type="Gene3D" id="2.170.300.10">
    <property type="entry name" value="Tie2 ligand-binding domain superfamily"/>
    <property type="match status" value="1"/>
</dbReference>
<dbReference type="FunFam" id="2.10.25.10:FF:000090">
    <property type="entry name" value="laminin subunit alpha"/>
    <property type="match status" value="1"/>
</dbReference>
<evidence type="ECO:0000313" key="14">
    <source>
        <dbReference type="Proteomes" id="UP000887572"/>
    </source>
</evidence>
<keyword evidence="5 8" id="KW-1015">Disulfide bond</keyword>
<dbReference type="GO" id="GO:0009888">
    <property type="term" value="P:tissue development"/>
    <property type="evidence" value="ECO:0007669"/>
    <property type="project" value="TreeGrafter"/>
</dbReference>
<dbReference type="InterPro" id="IPR050440">
    <property type="entry name" value="Laminin/Netrin_ECM"/>
</dbReference>
<dbReference type="PROSITE" id="PS51117">
    <property type="entry name" value="LAMININ_NTER"/>
    <property type="match status" value="1"/>
</dbReference>
<sequence>MSSNNHHRLFFTLFLLSLAFICLCLGIWVETPTERFSRDTNHFQKSPNSECYDRQGAALQCLPDFGNTAYNKPVEVSRKEFTCGVVRPDRFRDHTRTSAPLVCDARIPTQAHPPALLTDFNDKTKETWWQSITMEQGVQYPTTVNLTLRLDKAYEITYVRVNFANPRPESFVIYKRAKAGDAWSAWQYYSGSCRATFDLPEKAPILPVNEAMAQCTRDFSDISPLRGGNVVFDTLEGRPSAKNFEESEVLQDWVTATEIMVSLVRLNTHGDELFRYIDVLRSYYYAITDFAVGGRCKCNGHANRCVNSTGTGEAQLVCDCQHNTAGVDCQQCAPFFLDRPWRRATSNEANECLPCNCNGLSNRCFFDAKLFENTGHGGHCIDCAGNTQGPHCEHCAPDHWRRDGEHYCQPCQCNAIGAVDGQCDEGGQCRCKVGVVGQLCDRCEAGFYDFGGSPMGCKDCQCFPAGSAAKSATSCSPIDGTCACTAKVEGVRCDKCKPGHFHLSASNPFGCAPCFCFGHSSVCSVADGFYARNISSNFFGDPEGWTSGAAAFPSQSGRRRAAALLSGNDQSVVRYNFAEHAIVAEQKSNRSVYFVAPGKFLGDQRFVYGQYIDFALRVSEPYACTTNEDIMLIGANGRSLTLNLASQGNPRPTDYFQNYRFRIHADPRLQWSPASHEVDFISVLSNLSEIRIKGTFSRGDVGFMSQFSMGSATDVFELDKNGIPRGRADWVERCVCPSAYSGQFCQFCRPGHKRAEPFGGPLTKCVPCQCNEHAKECDAESGKCKCEHNTAGDTCAQCARGFYGNALAGPFGECRNCNCPDGGPCVLADGASGEEAVICTECPEGYGGRNGNVDPNAIGQCDAISGQCIRCDYHTAGWNCERCAPGYWGNALDETKGDHCKRCNCYAPGTRWVGGAPPDKGAAAECEQQEGQCPCKTNVIGQRCDQCAAGFFNITSGNGCDPCDCDPLGTLDGGKVCDMQSGQCKCKKGVIGQKCDQCAPQHFGFGAPKGCAECVCNQFGAQHSHCDIHNGQCLCHDFVEGRSCDRCQENYHSLEAEEGCTQCDDCYGLIQSRRDGLKEVMAEMARKMDDFGTVPLPSLQLKDTGIADSVNALKVQFERLQQRVEHKLDFDLAKHFDNLGAQLNTAFSFVNKSRSFFVTMDIQLIKIEKQLDRLDQQKGEVRKEIEQAEKSLRAKGVALVEEVEQALLQQRVEAVNDELTKLASNASELAERHRANALNIEKMASQIVEKTKESLKEIDQTAFEVSVDERVGQLQNDSLETANFLNETLEKAKEIRAEVKKVYNETAMCLSLANTSSNWLSKEKNASALFNKTLLLSVDDLKMEMNKSENELATVRKEFAVTEAEALGEMKLAEQALREGREMDKEWEKDNDWMKQQTERAEKAVRESQKIEETMREMLEKMEAKDPNSTAGKGKQPAGILQTEFETRMNKIGTLDKQIARAEKRLATGKLQKMSKNALKKAKNVQIRAEESNETVAELGKQSEQSQQQIESLKEHLAKLEQHIGEAEAKAKAAKQVVELETAQKLDEELQQMAKGMRYADGQLKRVETNEETLEALQNKLNSMGTQLSDEELDTLESKLNQLEEAYKVNDVEQTIRQQQQKIDQQQLESSQLRSHIDMLQEEGRRLSVIMESVPPGCFEERSSIGLKRSGIRELQIAGVEVGIVGNGTVQGPRICPKSEVLEASVKRIFCLRKESSSDYMLLSGLSMMDFQANL</sequence>
<dbReference type="FunFam" id="2.10.25.10:FF:000105">
    <property type="entry name" value="laminin subunit gamma-1"/>
    <property type="match status" value="1"/>
</dbReference>
<keyword evidence="14" id="KW-1185">Reference proteome</keyword>
<feature type="disulfide bond" evidence="8">
    <location>
        <begin position="1014"/>
        <end position="1026"/>
    </location>
</feature>
<dbReference type="PROSITE" id="PS51115">
    <property type="entry name" value="LAMININ_IVA"/>
    <property type="match status" value="1"/>
</dbReference>
<dbReference type="InterPro" id="IPR008211">
    <property type="entry name" value="Laminin_N"/>
</dbReference>
<feature type="domain" description="Laminin N-terminal" evidence="13">
    <location>
        <begin position="57"/>
        <end position="295"/>
    </location>
</feature>
<dbReference type="InterPro" id="IPR056863">
    <property type="entry name" value="LMN_ATRN_NET-like_EGF"/>
</dbReference>
<feature type="domain" description="Laminin IV type A" evidence="12">
    <location>
        <begin position="540"/>
        <end position="733"/>
    </location>
</feature>
<accession>A0A914HM15</accession>
<reference evidence="15" key="1">
    <citation type="submission" date="2022-11" db="UniProtKB">
        <authorList>
            <consortium name="WormBaseParasite"/>
        </authorList>
    </citation>
    <scope>IDENTIFICATION</scope>
</reference>
<feature type="disulfide bond" evidence="8">
    <location>
        <begin position="484"/>
        <end position="493"/>
    </location>
</feature>
<feature type="domain" description="Laminin EGF-like" evidence="11">
    <location>
        <begin position="963"/>
        <end position="1013"/>
    </location>
</feature>
<dbReference type="InterPro" id="IPR002049">
    <property type="entry name" value="LE_dom"/>
</dbReference>
<dbReference type="Pfam" id="PF00053">
    <property type="entry name" value="EGF_laminin"/>
    <property type="match status" value="8"/>
</dbReference>
<keyword evidence="9" id="KW-0175">Coiled coil</keyword>
<dbReference type="PROSITE" id="PS01248">
    <property type="entry name" value="EGF_LAM_1"/>
    <property type="match status" value="4"/>
</dbReference>
<dbReference type="PANTHER" id="PTHR10574">
    <property type="entry name" value="NETRIN/LAMININ-RELATED"/>
    <property type="match status" value="1"/>
</dbReference>
<evidence type="ECO:0000256" key="5">
    <source>
        <dbReference type="ARBA" id="ARBA00023157"/>
    </source>
</evidence>
<evidence type="ECO:0000256" key="9">
    <source>
        <dbReference type="SAM" id="Coils"/>
    </source>
</evidence>
<proteinExistence type="predicted"/>
<dbReference type="GO" id="GO:0040017">
    <property type="term" value="P:positive regulation of locomotion"/>
    <property type="evidence" value="ECO:0007669"/>
    <property type="project" value="UniProtKB-ARBA"/>
</dbReference>
<evidence type="ECO:0000256" key="2">
    <source>
        <dbReference type="ARBA" id="ARBA00022525"/>
    </source>
</evidence>
<feature type="coiled-coil region" evidence="9">
    <location>
        <begin position="1164"/>
        <end position="1236"/>
    </location>
</feature>
<evidence type="ECO:0000256" key="6">
    <source>
        <dbReference type="ARBA" id="ARBA00023180"/>
    </source>
</evidence>
<dbReference type="Pfam" id="PF00055">
    <property type="entry name" value="Laminin_N"/>
    <property type="match status" value="1"/>
</dbReference>
<evidence type="ECO:0000259" key="12">
    <source>
        <dbReference type="PROSITE" id="PS51115"/>
    </source>
</evidence>
<feature type="coiled-coil region" evidence="9">
    <location>
        <begin position="1482"/>
        <end position="1643"/>
    </location>
</feature>
<feature type="coiled-coil region" evidence="9">
    <location>
        <begin position="1331"/>
        <end position="1365"/>
    </location>
</feature>
<feature type="disulfide bond" evidence="8">
    <location>
        <begin position="1035"/>
        <end position="1044"/>
    </location>
</feature>
<dbReference type="PANTHER" id="PTHR10574:SF435">
    <property type="entry name" value="LAMININ SUBUNIT GAMMA-1"/>
    <property type="match status" value="1"/>
</dbReference>
<dbReference type="InterPro" id="IPR000034">
    <property type="entry name" value="Laminin_IV"/>
</dbReference>
<comment type="caution">
    <text evidence="8">Lacks conserved residue(s) required for the propagation of feature annotation.</text>
</comment>
<dbReference type="Gene3D" id="2.10.25.10">
    <property type="entry name" value="Laminin"/>
    <property type="match status" value="7"/>
</dbReference>
<keyword evidence="7 8" id="KW-0424">Laminin EGF-like domain</keyword>
<feature type="disulfide bond" evidence="8">
    <location>
        <begin position="411"/>
        <end position="423"/>
    </location>
</feature>
<organism evidence="14 15">
    <name type="scientific">Globodera rostochiensis</name>
    <name type="common">Golden nematode worm</name>
    <name type="synonym">Heterodera rostochiensis</name>
    <dbReference type="NCBI Taxonomy" id="31243"/>
    <lineage>
        <taxon>Eukaryota</taxon>
        <taxon>Metazoa</taxon>
        <taxon>Ecdysozoa</taxon>
        <taxon>Nematoda</taxon>
        <taxon>Chromadorea</taxon>
        <taxon>Rhabditida</taxon>
        <taxon>Tylenchina</taxon>
        <taxon>Tylenchomorpha</taxon>
        <taxon>Tylenchoidea</taxon>
        <taxon>Heteroderidae</taxon>
        <taxon>Heteroderinae</taxon>
        <taxon>Globodera</taxon>
    </lineage>
</organism>
<dbReference type="WBParaSite" id="Gr19_v10_g2027.t1">
    <property type="protein sequence ID" value="Gr19_v10_g2027.t1"/>
    <property type="gene ID" value="Gr19_v10_g2027"/>
</dbReference>
<dbReference type="PROSITE" id="PS50027">
    <property type="entry name" value="EGF_LAM_2"/>
    <property type="match status" value="6"/>
</dbReference>
<evidence type="ECO:0000256" key="1">
    <source>
        <dbReference type="ARBA" id="ARBA00004613"/>
    </source>
</evidence>
<evidence type="ECO:0000256" key="7">
    <source>
        <dbReference type="ARBA" id="ARBA00023292"/>
    </source>
</evidence>
<feature type="disulfide bond" evidence="8">
    <location>
        <begin position="986"/>
        <end position="995"/>
    </location>
</feature>
<feature type="domain" description="Laminin EGF-like" evidence="11">
    <location>
        <begin position="768"/>
        <end position="816"/>
    </location>
</feature>
<feature type="disulfide bond" evidence="8">
    <location>
        <begin position="443"/>
        <end position="457"/>
    </location>
</feature>
<evidence type="ECO:0000259" key="13">
    <source>
        <dbReference type="PROSITE" id="PS51117"/>
    </source>
</evidence>
<evidence type="ECO:0000256" key="8">
    <source>
        <dbReference type="PROSITE-ProRule" id="PRU00460"/>
    </source>
</evidence>
<evidence type="ECO:0000256" key="3">
    <source>
        <dbReference type="ARBA" id="ARBA00022729"/>
    </source>
</evidence>
<dbReference type="FunFam" id="2.10.25.10:FF:000166">
    <property type="entry name" value="laminin subunit gamma-1"/>
    <property type="match status" value="1"/>
</dbReference>
<dbReference type="FunFam" id="2.10.25.10:FF:000188">
    <property type="entry name" value="Laminin subunit gamma 2"/>
    <property type="match status" value="1"/>
</dbReference>
<dbReference type="GO" id="GO:0007411">
    <property type="term" value="P:axon guidance"/>
    <property type="evidence" value="ECO:0007669"/>
    <property type="project" value="TreeGrafter"/>
</dbReference>
<dbReference type="FunFam" id="2.10.25.10:FF:000074">
    <property type="entry name" value="Laminin subunit alpha"/>
    <property type="match status" value="1"/>
</dbReference>
<keyword evidence="3 10" id="KW-0732">Signal</keyword>
<dbReference type="SUPFAM" id="SSF57196">
    <property type="entry name" value="EGF/Laminin"/>
    <property type="match status" value="9"/>
</dbReference>
<comment type="subcellular location">
    <subcellularLocation>
        <location evidence="1">Secreted</location>
    </subcellularLocation>
</comment>
<dbReference type="GO" id="GO:0005604">
    <property type="term" value="C:basement membrane"/>
    <property type="evidence" value="ECO:0007669"/>
    <property type="project" value="TreeGrafter"/>
</dbReference>
<feature type="domain" description="Laminin EGF-like" evidence="11">
    <location>
        <begin position="411"/>
        <end position="459"/>
    </location>
</feature>
<feature type="domain" description="Laminin EGF-like" evidence="11">
    <location>
        <begin position="1014"/>
        <end position="1062"/>
    </location>
</feature>
<feature type="disulfide bond" evidence="8">
    <location>
        <begin position="935"/>
        <end position="944"/>
    </location>
</feature>
<feature type="disulfide bond" evidence="8">
    <location>
        <begin position="786"/>
        <end position="795"/>
    </location>
</feature>
<feature type="coiled-coil region" evidence="9">
    <location>
        <begin position="1394"/>
        <end position="1421"/>
    </location>
</feature>
<keyword evidence="4" id="KW-0677">Repeat</keyword>
<dbReference type="Gene3D" id="2.60.120.260">
    <property type="entry name" value="Galactose-binding domain-like"/>
    <property type="match status" value="1"/>
</dbReference>
<feature type="disulfide bond" evidence="8">
    <location>
        <begin position="431"/>
        <end position="440"/>
    </location>
</feature>
<dbReference type="Pfam" id="PF00052">
    <property type="entry name" value="Laminin_B"/>
    <property type="match status" value="1"/>
</dbReference>
<evidence type="ECO:0000313" key="15">
    <source>
        <dbReference type="WBParaSite" id="Gr19_v10_g2027.t1"/>
    </source>
</evidence>
<protein>
    <submittedName>
        <fullName evidence="15">Laminin subunit gamma-1</fullName>
    </submittedName>
</protein>
<dbReference type="Proteomes" id="UP000887572">
    <property type="component" value="Unplaced"/>
</dbReference>
<feature type="signal peptide" evidence="10">
    <location>
        <begin position="1"/>
        <end position="26"/>
    </location>
</feature>
<dbReference type="SMART" id="SM00180">
    <property type="entry name" value="EGF_Lam"/>
    <property type="match status" value="9"/>
</dbReference>
<dbReference type="Pfam" id="PF24973">
    <property type="entry name" value="EGF_LMN_ATRN"/>
    <property type="match status" value="1"/>
</dbReference>
<name>A0A914HM15_GLORO</name>
<feature type="disulfide bond" evidence="8">
    <location>
        <begin position="1016"/>
        <end position="1033"/>
    </location>
</feature>
<dbReference type="PRINTS" id="PR00011">
    <property type="entry name" value="EGFLAMININ"/>
</dbReference>
<feature type="domain" description="Laminin EGF-like" evidence="11">
    <location>
        <begin position="903"/>
        <end position="962"/>
    </location>
</feature>
<feature type="domain" description="Laminin EGF-like" evidence="11">
    <location>
        <begin position="460"/>
        <end position="513"/>
    </location>
</feature>
<dbReference type="SMART" id="SM00281">
    <property type="entry name" value="LamB"/>
    <property type="match status" value="1"/>
</dbReference>
<evidence type="ECO:0000259" key="11">
    <source>
        <dbReference type="PROSITE" id="PS50027"/>
    </source>
</evidence>
<dbReference type="FunFam" id="2.10.25.10:FF:000051">
    <property type="entry name" value="Laminin subunit alpha 4"/>
    <property type="match status" value="1"/>
</dbReference>
<dbReference type="CDD" id="cd00055">
    <property type="entry name" value="EGF_Lam"/>
    <property type="match status" value="9"/>
</dbReference>